<evidence type="ECO:0000256" key="12">
    <source>
        <dbReference type="ARBA" id="ARBA00022741"/>
    </source>
</evidence>
<evidence type="ECO:0000259" key="20">
    <source>
        <dbReference type="Pfam" id="PF24621"/>
    </source>
</evidence>
<evidence type="ECO:0000259" key="19">
    <source>
        <dbReference type="Pfam" id="PF01761"/>
    </source>
</evidence>
<dbReference type="GO" id="GO:0009423">
    <property type="term" value="P:chorismate biosynthetic process"/>
    <property type="evidence" value="ECO:0007669"/>
    <property type="project" value="UniProtKB-UniRule"/>
</dbReference>
<feature type="binding site" evidence="18">
    <location>
        <begin position="167"/>
        <end position="170"/>
    </location>
    <ligand>
        <name>NAD(+)</name>
        <dbReference type="ChEBI" id="CHEBI:57540"/>
    </ligand>
</feature>
<dbReference type="CDD" id="cd08195">
    <property type="entry name" value="DHQS"/>
    <property type="match status" value="1"/>
</dbReference>
<comment type="pathway">
    <text evidence="5 18">Metabolic intermediate biosynthesis; chorismate biosynthesis; chorismate from D-erythrose 4-phosphate and phosphoenolpyruvate: step 2/7.</text>
</comment>
<dbReference type="Pfam" id="PF01761">
    <property type="entry name" value="DHQ_synthase"/>
    <property type="match status" value="1"/>
</dbReference>
<dbReference type="InterPro" id="IPR016037">
    <property type="entry name" value="DHQ_synth_AroB"/>
</dbReference>
<evidence type="ECO:0000256" key="10">
    <source>
        <dbReference type="ARBA" id="ARBA00022605"/>
    </source>
</evidence>
<dbReference type="InterPro" id="IPR030960">
    <property type="entry name" value="DHQS/DOIS_N"/>
</dbReference>
<evidence type="ECO:0000256" key="1">
    <source>
        <dbReference type="ARBA" id="ARBA00001393"/>
    </source>
</evidence>
<dbReference type="GO" id="GO:0008652">
    <property type="term" value="P:amino acid biosynthetic process"/>
    <property type="evidence" value="ECO:0007669"/>
    <property type="project" value="UniProtKB-KW"/>
</dbReference>
<feature type="binding site" evidence="18">
    <location>
        <begin position="103"/>
        <end position="107"/>
    </location>
    <ligand>
        <name>NAD(+)</name>
        <dbReference type="ChEBI" id="CHEBI:57540"/>
    </ligand>
</feature>
<dbReference type="SUPFAM" id="SSF56796">
    <property type="entry name" value="Dehydroquinate synthase-like"/>
    <property type="match status" value="1"/>
</dbReference>
<evidence type="ECO:0000256" key="3">
    <source>
        <dbReference type="ARBA" id="ARBA00003485"/>
    </source>
</evidence>
<evidence type="ECO:0000256" key="7">
    <source>
        <dbReference type="ARBA" id="ARBA00013031"/>
    </source>
</evidence>
<dbReference type="GO" id="GO:0009073">
    <property type="term" value="P:aromatic amino acid family biosynthetic process"/>
    <property type="evidence" value="ECO:0007669"/>
    <property type="project" value="UniProtKB-KW"/>
</dbReference>
<comment type="cofactor">
    <cofactor evidence="2 18">
        <name>NAD(+)</name>
        <dbReference type="ChEBI" id="CHEBI:57540"/>
    </cofactor>
</comment>
<gene>
    <name evidence="18" type="primary">aroB</name>
    <name evidence="21" type="ORF">COA71_02480</name>
</gene>
<comment type="subcellular location">
    <subcellularLocation>
        <location evidence="4 18">Cytoplasm</location>
    </subcellularLocation>
</comment>
<feature type="binding site" evidence="18">
    <location>
        <position position="182"/>
    </location>
    <ligand>
        <name>Zn(2+)</name>
        <dbReference type="ChEBI" id="CHEBI:29105"/>
    </ligand>
</feature>
<dbReference type="GO" id="GO:0005737">
    <property type="term" value="C:cytoplasm"/>
    <property type="evidence" value="ECO:0007669"/>
    <property type="project" value="UniProtKB-SubCell"/>
</dbReference>
<evidence type="ECO:0000256" key="17">
    <source>
        <dbReference type="ARBA" id="ARBA00023285"/>
    </source>
</evidence>
<keyword evidence="14 18" id="KW-0520">NAD</keyword>
<dbReference type="HAMAP" id="MF_00110">
    <property type="entry name" value="DHQ_synthase"/>
    <property type="match status" value="1"/>
</dbReference>
<keyword evidence="17 18" id="KW-0170">Cobalt</keyword>
<feature type="binding site" evidence="18">
    <location>
        <begin position="127"/>
        <end position="128"/>
    </location>
    <ligand>
        <name>NAD(+)</name>
        <dbReference type="ChEBI" id="CHEBI:57540"/>
    </ligand>
</feature>
<feature type="domain" description="3-dehydroquinate synthase C-terminal" evidence="20">
    <location>
        <begin position="179"/>
        <end position="323"/>
    </location>
</feature>
<evidence type="ECO:0000256" key="2">
    <source>
        <dbReference type="ARBA" id="ARBA00001911"/>
    </source>
</evidence>
<evidence type="ECO:0000256" key="14">
    <source>
        <dbReference type="ARBA" id="ARBA00023027"/>
    </source>
</evidence>
<dbReference type="GO" id="GO:0046872">
    <property type="term" value="F:metal ion binding"/>
    <property type="evidence" value="ECO:0007669"/>
    <property type="project" value="UniProtKB-KW"/>
</dbReference>
<sequence length="372" mass="39932">MTTVVVELGDRSYPIHIGSGLLSNRELLIPHIKGKQVCIITNDVVAPLYLEKLKTTLTGFELSEFILPDGEAEKTLDNIAKIYDALLSDRLDRNVTLIALGGGVVGDMAGFAAATYLRGVNFIQVPTTLLAQVDSSVGGKTGVNRPLGKNMVGAFYQPQCVIADTDTLNTLPDKELSAGLAEVIKYGLINNLEFFNWLEANINNLAARNEDSLVQAIKMSCEEKAAIVSADEKETGIRVILNLGHTFGHAIEAAMGYGSWLHGEAVATGMLMAADLSCRMRKLSVEDVARIKALLIAAGLPVVPPEAITKSEYLSLMSRDKKNVEGSIRFVLLEKLGKALVTSDVDPLLLDQTLQAGTKLGERLGEAPSALT</sequence>
<proteinExistence type="inferred from homology"/>
<comment type="caution">
    <text evidence="21">The sequence shown here is derived from an EMBL/GenBank/DDBJ whole genome shotgun (WGS) entry which is preliminary data.</text>
</comment>
<evidence type="ECO:0000256" key="16">
    <source>
        <dbReference type="ARBA" id="ARBA00023239"/>
    </source>
</evidence>
<keyword evidence="16 18" id="KW-0456">Lyase</keyword>
<keyword evidence="13 18" id="KW-0862">Zinc</keyword>
<evidence type="ECO:0000256" key="15">
    <source>
        <dbReference type="ARBA" id="ARBA00023141"/>
    </source>
</evidence>
<evidence type="ECO:0000313" key="22">
    <source>
        <dbReference type="Proteomes" id="UP000228987"/>
    </source>
</evidence>
<keyword evidence="12 18" id="KW-0547">Nucleotide-binding</keyword>
<keyword evidence="10 18" id="KW-0028">Amino-acid biosynthesis</keyword>
<evidence type="ECO:0000256" key="5">
    <source>
        <dbReference type="ARBA" id="ARBA00004661"/>
    </source>
</evidence>
<evidence type="ECO:0000256" key="8">
    <source>
        <dbReference type="ARBA" id="ARBA00017684"/>
    </source>
</evidence>
<accession>A0A2A5CKH2</accession>
<dbReference type="PANTHER" id="PTHR43622:SF7">
    <property type="entry name" value="3-DEHYDROQUINATE SYNTHASE, CHLOROPLASTIC"/>
    <property type="match status" value="1"/>
</dbReference>
<dbReference type="InterPro" id="IPR050071">
    <property type="entry name" value="Dehydroquinate_synthase"/>
</dbReference>
<dbReference type="InterPro" id="IPR056179">
    <property type="entry name" value="DHQS_C"/>
</dbReference>
<keyword evidence="11 18" id="KW-0479">Metal-binding</keyword>
<name>A0A2A5CKH2_9GAMM</name>
<dbReference type="EC" id="4.2.3.4" evidence="7 18"/>
<dbReference type="UniPathway" id="UPA00053">
    <property type="reaction ID" value="UER00085"/>
</dbReference>
<evidence type="ECO:0000256" key="4">
    <source>
        <dbReference type="ARBA" id="ARBA00004496"/>
    </source>
</evidence>
<dbReference type="PIRSF" id="PIRSF001455">
    <property type="entry name" value="DHQ_synth"/>
    <property type="match status" value="1"/>
</dbReference>
<dbReference type="Proteomes" id="UP000228987">
    <property type="component" value="Unassembled WGS sequence"/>
</dbReference>
<dbReference type="GO" id="GO:0003856">
    <property type="term" value="F:3-dehydroquinate synthase activity"/>
    <property type="evidence" value="ECO:0007669"/>
    <property type="project" value="UniProtKB-UniRule"/>
</dbReference>
<protein>
    <recommendedName>
        <fullName evidence="8 18">3-dehydroquinate synthase</fullName>
        <shortName evidence="18">DHQS</shortName>
        <ecNumber evidence="7 18">4.2.3.4</ecNumber>
    </recommendedName>
</protein>
<keyword evidence="9 18" id="KW-0963">Cytoplasm</keyword>
<dbReference type="GO" id="GO:0000166">
    <property type="term" value="F:nucleotide binding"/>
    <property type="evidence" value="ECO:0007669"/>
    <property type="project" value="UniProtKB-KW"/>
</dbReference>
<evidence type="ECO:0000256" key="6">
    <source>
        <dbReference type="ARBA" id="ARBA00005412"/>
    </source>
</evidence>
<comment type="catalytic activity">
    <reaction evidence="1 18">
        <text>7-phospho-2-dehydro-3-deoxy-D-arabino-heptonate = 3-dehydroquinate + phosphate</text>
        <dbReference type="Rhea" id="RHEA:21968"/>
        <dbReference type="ChEBI" id="CHEBI:32364"/>
        <dbReference type="ChEBI" id="CHEBI:43474"/>
        <dbReference type="ChEBI" id="CHEBI:58394"/>
        <dbReference type="EC" id="4.2.3.4"/>
    </reaction>
</comment>
<dbReference type="Gene3D" id="1.20.1090.10">
    <property type="entry name" value="Dehydroquinate synthase-like - alpha domain"/>
    <property type="match status" value="1"/>
</dbReference>
<dbReference type="PANTHER" id="PTHR43622">
    <property type="entry name" value="3-DEHYDROQUINATE SYNTHASE"/>
    <property type="match status" value="1"/>
</dbReference>
<keyword evidence="15 18" id="KW-0057">Aromatic amino acid biosynthesis</keyword>
<dbReference type="EMBL" id="NVWI01000001">
    <property type="protein sequence ID" value="PCJ43866.1"/>
    <property type="molecule type" value="Genomic_DNA"/>
</dbReference>
<feature type="binding site" evidence="18">
    <location>
        <begin position="69"/>
        <end position="74"/>
    </location>
    <ligand>
        <name>NAD(+)</name>
        <dbReference type="ChEBI" id="CHEBI:57540"/>
    </ligand>
</feature>
<evidence type="ECO:0000256" key="18">
    <source>
        <dbReference type="HAMAP-Rule" id="MF_00110"/>
    </source>
</evidence>
<feature type="domain" description="3-dehydroquinate synthase N-terminal" evidence="19">
    <location>
        <begin position="65"/>
        <end position="177"/>
    </location>
</feature>
<dbReference type="FunFam" id="3.40.50.1970:FF:000001">
    <property type="entry name" value="3-dehydroquinate synthase"/>
    <property type="match status" value="1"/>
</dbReference>
<evidence type="ECO:0000313" key="21">
    <source>
        <dbReference type="EMBL" id="PCJ43866.1"/>
    </source>
</evidence>
<comment type="cofactor">
    <cofactor evidence="18">
        <name>Co(2+)</name>
        <dbReference type="ChEBI" id="CHEBI:48828"/>
    </cofactor>
    <cofactor evidence="18">
        <name>Zn(2+)</name>
        <dbReference type="ChEBI" id="CHEBI:29105"/>
    </cofactor>
    <text evidence="18">Binds 1 divalent metal cation per subunit. Can use either Co(2+) or Zn(2+).</text>
</comment>
<dbReference type="InterPro" id="IPR030963">
    <property type="entry name" value="DHQ_synth_fam"/>
</dbReference>
<dbReference type="Gene3D" id="3.40.50.1970">
    <property type="match status" value="1"/>
</dbReference>
<evidence type="ECO:0000256" key="11">
    <source>
        <dbReference type="ARBA" id="ARBA00022723"/>
    </source>
</evidence>
<feature type="binding site" evidence="18">
    <location>
        <position position="149"/>
    </location>
    <ligand>
        <name>NAD(+)</name>
        <dbReference type="ChEBI" id="CHEBI:57540"/>
    </ligand>
</feature>
<feature type="binding site" evidence="18">
    <location>
        <position position="140"/>
    </location>
    <ligand>
        <name>NAD(+)</name>
        <dbReference type="ChEBI" id="CHEBI:57540"/>
    </ligand>
</feature>
<feature type="binding site" evidence="18">
    <location>
        <position position="245"/>
    </location>
    <ligand>
        <name>Zn(2+)</name>
        <dbReference type="ChEBI" id="CHEBI:29105"/>
    </ligand>
</feature>
<evidence type="ECO:0000256" key="9">
    <source>
        <dbReference type="ARBA" id="ARBA00022490"/>
    </source>
</evidence>
<dbReference type="NCBIfam" id="TIGR01357">
    <property type="entry name" value="aroB"/>
    <property type="match status" value="1"/>
</dbReference>
<feature type="binding site" evidence="18">
    <location>
        <position position="262"/>
    </location>
    <ligand>
        <name>Zn(2+)</name>
        <dbReference type="ChEBI" id="CHEBI:29105"/>
    </ligand>
</feature>
<dbReference type="AlphaFoldDB" id="A0A2A5CKH2"/>
<evidence type="ECO:0000256" key="13">
    <source>
        <dbReference type="ARBA" id="ARBA00022833"/>
    </source>
</evidence>
<dbReference type="Pfam" id="PF24621">
    <property type="entry name" value="DHQS_C"/>
    <property type="match status" value="1"/>
</dbReference>
<comment type="function">
    <text evidence="3 18">Catalyzes the conversion of 3-deoxy-D-arabino-heptulosonate 7-phosphate (DAHP) to dehydroquinate (DHQ).</text>
</comment>
<comment type="similarity">
    <text evidence="6 18">Belongs to the sugar phosphate cyclases superfamily. Dehydroquinate synthase family.</text>
</comment>
<reference evidence="22" key="1">
    <citation type="submission" date="2017-08" db="EMBL/GenBank/DDBJ databases">
        <title>A dynamic microbial community with high functional redundancy inhabits the cold, oxic subseafloor aquifer.</title>
        <authorList>
            <person name="Tully B.J."/>
            <person name="Wheat C.G."/>
            <person name="Glazer B.T."/>
            <person name="Huber J.A."/>
        </authorList>
    </citation>
    <scope>NUCLEOTIDE SEQUENCE [LARGE SCALE GENOMIC DNA]</scope>
</reference>
<organism evidence="21 22">
    <name type="scientific">SAR86 cluster bacterium</name>
    <dbReference type="NCBI Taxonomy" id="2030880"/>
    <lineage>
        <taxon>Bacteria</taxon>
        <taxon>Pseudomonadati</taxon>
        <taxon>Pseudomonadota</taxon>
        <taxon>Gammaproteobacteria</taxon>
        <taxon>SAR86 cluster</taxon>
    </lineage>
</organism>